<evidence type="ECO:0000256" key="5">
    <source>
        <dbReference type="SAM" id="MobiDB-lite"/>
    </source>
</evidence>
<sequence length="611" mass="67959">MRRLNARKLDRNSNIEETNNSESESKSKMESIKLQFRPNSPHRSSLFSRNPKHSTTNITKFFASIAITLALFCYIFVVSTAFRNSGKRKFGIVIDGGSTGTRIHVFEYVVKVGVANFDFGENGLASMRVNRGLSAYAEDTEGAGVSLGELVEFGKKRVPKEYWGETEIRLMATAGLRMLELSVQDRILESCRKFLRLSGFRFRDDWASVITGSDEGVYAWVVANYALGTLGGDPLKTTGIIELGGASAQVTFVSREPIPTEFSRMVKFGNISYNLYSHSLLQFGQNVAFDLLRESLVTRAPESAPIAHDGSFAPDAGAVESVVPRAMILEDMGFTFCSDPDLVQGAGAAGPYYKRTDAAGQYYTKKSIDPCTPSGYSHDAKSWTVSHSSMAEKSKYLSAVLPKGNFSECRSAALMLLQKGKDAEQCSYQHCYIGSTFIPKLQGKFLTTENFFYTSKFFGLAPRKFISGLMTAGQQFCEEDWPKLRMKYDSLEEDDLLRYCFSSAYIVALLHDSLGIALDDERIGFANQVGDIPLDWALGAFILQSADNLNTEHPNWIATVVSNDSSTLIALFAIFIVLIFSAWSFTKWRKPQVKTIYDLEKGKYIVTRVSR</sequence>
<dbReference type="Pfam" id="PF01150">
    <property type="entry name" value="GDA1_CD39"/>
    <property type="match status" value="1"/>
</dbReference>
<dbReference type="Proteomes" id="UP000306102">
    <property type="component" value="Unassembled WGS sequence"/>
</dbReference>
<feature type="region of interest" description="Disordered" evidence="5">
    <location>
        <begin position="1"/>
        <end position="30"/>
    </location>
</feature>
<gene>
    <name evidence="7" type="ORF">TEA_027062</name>
</gene>
<dbReference type="GO" id="GO:0009134">
    <property type="term" value="P:nucleoside diphosphate catabolic process"/>
    <property type="evidence" value="ECO:0007669"/>
    <property type="project" value="TreeGrafter"/>
</dbReference>
<dbReference type="AlphaFoldDB" id="A0A4S4D6M1"/>
<dbReference type="PANTHER" id="PTHR11782:SF3">
    <property type="entry name" value="APYRASE 6-RELATED"/>
    <property type="match status" value="1"/>
</dbReference>
<evidence type="ECO:0000256" key="4">
    <source>
        <dbReference type="PIRSR" id="PIRSR600407-2"/>
    </source>
</evidence>
<dbReference type="Gene3D" id="3.30.420.40">
    <property type="match status" value="1"/>
</dbReference>
<protein>
    <recommendedName>
        <fullName evidence="9">Apyrase 6</fullName>
    </recommendedName>
</protein>
<evidence type="ECO:0000256" key="6">
    <source>
        <dbReference type="SAM" id="Phobius"/>
    </source>
</evidence>
<dbReference type="GO" id="GO:0005524">
    <property type="term" value="F:ATP binding"/>
    <property type="evidence" value="ECO:0007669"/>
    <property type="project" value="UniProtKB-KW"/>
</dbReference>
<comment type="caution">
    <text evidence="7">The sequence shown here is derived from an EMBL/GenBank/DDBJ whole genome shotgun (WGS) entry which is preliminary data.</text>
</comment>
<dbReference type="EMBL" id="SDRB02012330">
    <property type="protein sequence ID" value="THF98054.1"/>
    <property type="molecule type" value="Genomic_DNA"/>
</dbReference>
<dbReference type="STRING" id="542762.A0A4S4D6M1"/>
<organism evidence="7 8">
    <name type="scientific">Camellia sinensis var. sinensis</name>
    <name type="common">China tea</name>
    <dbReference type="NCBI Taxonomy" id="542762"/>
    <lineage>
        <taxon>Eukaryota</taxon>
        <taxon>Viridiplantae</taxon>
        <taxon>Streptophyta</taxon>
        <taxon>Embryophyta</taxon>
        <taxon>Tracheophyta</taxon>
        <taxon>Spermatophyta</taxon>
        <taxon>Magnoliopsida</taxon>
        <taxon>eudicotyledons</taxon>
        <taxon>Gunneridae</taxon>
        <taxon>Pentapetalae</taxon>
        <taxon>asterids</taxon>
        <taxon>Ericales</taxon>
        <taxon>Theaceae</taxon>
        <taxon>Camellia</taxon>
    </lineage>
</organism>
<feature type="transmembrane region" description="Helical" evidence="6">
    <location>
        <begin position="568"/>
        <end position="586"/>
    </location>
</feature>
<feature type="active site" description="Proton acceptor" evidence="3">
    <location>
        <position position="215"/>
    </location>
</feature>
<keyword evidence="4" id="KW-0547">Nucleotide-binding</keyword>
<dbReference type="PANTHER" id="PTHR11782">
    <property type="entry name" value="ADENOSINE/GUANOSINE DIPHOSPHATASE"/>
    <property type="match status" value="1"/>
</dbReference>
<name>A0A4S4D6M1_CAMSN</name>
<evidence type="ECO:0000256" key="3">
    <source>
        <dbReference type="PIRSR" id="PIRSR600407-1"/>
    </source>
</evidence>
<keyword evidence="2" id="KW-0378">Hydrolase</keyword>
<keyword evidence="6" id="KW-0472">Membrane</keyword>
<reference evidence="7 8" key="1">
    <citation type="journal article" date="2018" name="Proc. Natl. Acad. Sci. U.S.A.">
        <title>Draft genome sequence of Camellia sinensis var. sinensis provides insights into the evolution of the tea genome and tea quality.</title>
        <authorList>
            <person name="Wei C."/>
            <person name="Yang H."/>
            <person name="Wang S."/>
            <person name="Zhao J."/>
            <person name="Liu C."/>
            <person name="Gao L."/>
            <person name="Xia E."/>
            <person name="Lu Y."/>
            <person name="Tai Y."/>
            <person name="She G."/>
            <person name="Sun J."/>
            <person name="Cao H."/>
            <person name="Tong W."/>
            <person name="Gao Q."/>
            <person name="Li Y."/>
            <person name="Deng W."/>
            <person name="Jiang X."/>
            <person name="Wang W."/>
            <person name="Chen Q."/>
            <person name="Zhang S."/>
            <person name="Li H."/>
            <person name="Wu J."/>
            <person name="Wang P."/>
            <person name="Li P."/>
            <person name="Shi C."/>
            <person name="Zheng F."/>
            <person name="Jian J."/>
            <person name="Huang B."/>
            <person name="Shan D."/>
            <person name="Shi M."/>
            <person name="Fang C."/>
            <person name="Yue Y."/>
            <person name="Li F."/>
            <person name="Li D."/>
            <person name="Wei S."/>
            <person name="Han B."/>
            <person name="Jiang C."/>
            <person name="Yin Y."/>
            <person name="Xia T."/>
            <person name="Zhang Z."/>
            <person name="Bennetzen J.L."/>
            <person name="Zhao S."/>
            <person name="Wan X."/>
        </authorList>
    </citation>
    <scope>NUCLEOTIDE SEQUENCE [LARGE SCALE GENOMIC DNA]</scope>
    <source>
        <strain evidence="8">cv. Shuchazao</strain>
        <tissue evidence="7">Leaf</tissue>
    </source>
</reference>
<feature type="binding site" evidence="4">
    <location>
        <begin position="245"/>
        <end position="249"/>
    </location>
    <ligand>
        <name>ATP</name>
        <dbReference type="ChEBI" id="CHEBI:30616"/>
    </ligand>
</feature>
<keyword evidence="8" id="KW-1185">Reference proteome</keyword>
<evidence type="ECO:0000256" key="1">
    <source>
        <dbReference type="ARBA" id="ARBA00009283"/>
    </source>
</evidence>
<evidence type="ECO:0008006" key="9">
    <source>
        <dbReference type="Google" id="ProtNLM"/>
    </source>
</evidence>
<proteinExistence type="inferred from homology"/>
<dbReference type="GO" id="GO:0016020">
    <property type="term" value="C:membrane"/>
    <property type="evidence" value="ECO:0007669"/>
    <property type="project" value="TreeGrafter"/>
</dbReference>
<evidence type="ECO:0000313" key="8">
    <source>
        <dbReference type="Proteomes" id="UP000306102"/>
    </source>
</evidence>
<comment type="similarity">
    <text evidence="1">Belongs to the GDA1/CD39 NTPase family.</text>
</comment>
<dbReference type="InterPro" id="IPR000407">
    <property type="entry name" value="GDA1_CD39_NTPase"/>
</dbReference>
<keyword evidence="6" id="KW-0812">Transmembrane</keyword>
<dbReference type="GO" id="GO:0017110">
    <property type="term" value="F:nucleoside diphosphate phosphatase activity"/>
    <property type="evidence" value="ECO:0007669"/>
    <property type="project" value="TreeGrafter"/>
</dbReference>
<evidence type="ECO:0000256" key="2">
    <source>
        <dbReference type="ARBA" id="ARBA00022801"/>
    </source>
</evidence>
<accession>A0A4S4D6M1</accession>
<keyword evidence="6" id="KW-1133">Transmembrane helix</keyword>
<keyword evidence="4" id="KW-0067">ATP-binding</keyword>
<evidence type="ECO:0000313" key="7">
    <source>
        <dbReference type="EMBL" id="THF98054.1"/>
    </source>
</evidence>
<dbReference type="Gene3D" id="3.30.420.150">
    <property type="entry name" value="Exopolyphosphatase. Domain 2"/>
    <property type="match status" value="1"/>
</dbReference>
<feature type="transmembrane region" description="Helical" evidence="6">
    <location>
        <begin position="61"/>
        <end position="82"/>
    </location>
</feature>